<dbReference type="InterPro" id="IPR013096">
    <property type="entry name" value="Cupin_2"/>
</dbReference>
<proteinExistence type="predicted"/>
<gene>
    <name evidence="2" type="ORF">Cha6605_2433</name>
</gene>
<feature type="domain" description="Cupin type-2" evidence="1">
    <location>
        <begin position="46"/>
        <end position="106"/>
    </location>
</feature>
<dbReference type="KEGG" id="cmp:Cha6605_2433"/>
<dbReference type="eggNOG" id="COG0662">
    <property type="taxonomic scope" value="Bacteria"/>
</dbReference>
<evidence type="ECO:0000313" key="3">
    <source>
        <dbReference type="Proteomes" id="UP000010366"/>
    </source>
</evidence>
<dbReference type="Gene3D" id="2.60.120.10">
    <property type="entry name" value="Jelly Rolls"/>
    <property type="match status" value="1"/>
</dbReference>
<evidence type="ECO:0000313" key="2">
    <source>
        <dbReference type="EMBL" id="AFY93491.1"/>
    </source>
</evidence>
<dbReference type="AlphaFoldDB" id="K9UGD6"/>
<dbReference type="HOGENOM" id="CLU_103066_5_0_3"/>
<dbReference type="InterPro" id="IPR053146">
    <property type="entry name" value="QDO-like"/>
</dbReference>
<name>K9UGD6_CHAP6</name>
<dbReference type="SUPFAM" id="SSF51182">
    <property type="entry name" value="RmlC-like cupins"/>
    <property type="match status" value="1"/>
</dbReference>
<dbReference type="Pfam" id="PF07883">
    <property type="entry name" value="Cupin_2"/>
    <property type="match status" value="1"/>
</dbReference>
<dbReference type="RefSeq" id="WP_015159639.1">
    <property type="nucleotide sequence ID" value="NC_019697.1"/>
</dbReference>
<dbReference type="InterPro" id="IPR014710">
    <property type="entry name" value="RmlC-like_jellyroll"/>
</dbReference>
<dbReference type="Proteomes" id="UP000010366">
    <property type="component" value="Chromosome"/>
</dbReference>
<keyword evidence="3" id="KW-1185">Reference proteome</keyword>
<dbReference type="STRING" id="1173020.Cha6605_2433"/>
<reference evidence="2 3" key="1">
    <citation type="submission" date="2012-05" db="EMBL/GenBank/DDBJ databases">
        <title>Finished chromosome of genome of Chamaesiphon sp. PCC 6605.</title>
        <authorList>
            <consortium name="US DOE Joint Genome Institute"/>
            <person name="Gugger M."/>
            <person name="Coursin T."/>
            <person name="Rippka R."/>
            <person name="Tandeau De Marsac N."/>
            <person name="Huntemann M."/>
            <person name="Wei C.-L."/>
            <person name="Han J."/>
            <person name="Detter J.C."/>
            <person name="Han C."/>
            <person name="Tapia R."/>
            <person name="Chen A."/>
            <person name="Kyrpides N."/>
            <person name="Mavromatis K."/>
            <person name="Markowitz V."/>
            <person name="Szeto E."/>
            <person name="Ivanova N."/>
            <person name="Pagani I."/>
            <person name="Pati A."/>
            <person name="Goodwin L."/>
            <person name="Nordberg H.P."/>
            <person name="Cantor M.N."/>
            <person name="Hua S.X."/>
            <person name="Woyke T."/>
            <person name="Kerfeld C.A."/>
        </authorList>
    </citation>
    <scope>NUCLEOTIDE SEQUENCE [LARGE SCALE GENOMIC DNA]</scope>
    <source>
        <strain evidence="3">ATCC 27169 / PCC 6605</strain>
    </source>
</reference>
<dbReference type="PANTHER" id="PTHR36440:SF1">
    <property type="entry name" value="PUTATIVE (AFU_ORTHOLOGUE AFUA_8G07350)-RELATED"/>
    <property type="match status" value="1"/>
</dbReference>
<organism evidence="2 3">
    <name type="scientific">Chamaesiphon minutus (strain ATCC 27169 / PCC 6605)</name>
    <dbReference type="NCBI Taxonomy" id="1173020"/>
    <lineage>
        <taxon>Bacteria</taxon>
        <taxon>Bacillati</taxon>
        <taxon>Cyanobacteriota</taxon>
        <taxon>Cyanophyceae</taxon>
        <taxon>Gomontiellales</taxon>
        <taxon>Chamaesiphonaceae</taxon>
        <taxon>Chamaesiphon</taxon>
    </lineage>
</organism>
<dbReference type="OrthoDB" id="486897at2"/>
<dbReference type="PANTHER" id="PTHR36440">
    <property type="entry name" value="PUTATIVE (AFU_ORTHOLOGUE AFUA_8G07350)-RELATED"/>
    <property type="match status" value="1"/>
</dbReference>
<sequence length="151" mass="16720">MTPKLTHTNPKILASGEGESHQLLTHTVVWKITTEDTNSRYAMFEMTDTVGGSAPAHKHPWEETFYILEGELDIQIGDRYETIGAGAVAHFPANMVHAFKIVSPVARVLIVVSPTIAEAFYREAGARITSFPPDPIVVQELCEKYNLQPQS</sequence>
<evidence type="ECO:0000259" key="1">
    <source>
        <dbReference type="Pfam" id="PF07883"/>
    </source>
</evidence>
<accession>K9UGD6</accession>
<protein>
    <submittedName>
        <fullName evidence="2">Cupin domain-containing protein</fullName>
    </submittedName>
</protein>
<dbReference type="InterPro" id="IPR011051">
    <property type="entry name" value="RmlC_Cupin_sf"/>
</dbReference>
<dbReference type="EMBL" id="CP003600">
    <property type="protein sequence ID" value="AFY93491.1"/>
    <property type="molecule type" value="Genomic_DNA"/>
</dbReference>